<sequence>MTSEALRLLLIATALSVPDKRLIGRDRKYTYQIAGIINFIVRDFEGCVDYGLVSSSSRPMGPLLSIFFFFFLPVSTAAKSSTVPGNITYSIFSDTMNTREQYFVHGQLETS</sequence>
<dbReference type="Proteomes" id="UP000249748">
    <property type="component" value="Unassembled WGS sequence"/>
</dbReference>
<protein>
    <submittedName>
        <fullName evidence="1">Uncharacterized protein</fullName>
    </submittedName>
</protein>
<keyword evidence="2" id="KW-1185">Reference proteome</keyword>
<evidence type="ECO:0000313" key="2">
    <source>
        <dbReference type="Proteomes" id="UP000249748"/>
    </source>
</evidence>
<organism evidence="1 2">
    <name type="scientific">Aspergillus costaricaensis CBS 115574</name>
    <dbReference type="NCBI Taxonomy" id="1448317"/>
    <lineage>
        <taxon>Eukaryota</taxon>
        <taxon>Fungi</taxon>
        <taxon>Dikarya</taxon>
        <taxon>Ascomycota</taxon>
        <taxon>Pezizomycotina</taxon>
        <taxon>Eurotiomycetes</taxon>
        <taxon>Eurotiomycetidae</taxon>
        <taxon>Eurotiales</taxon>
        <taxon>Aspergillaceae</taxon>
        <taxon>Aspergillus</taxon>
        <taxon>Aspergillus subgen. Circumdati</taxon>
    </lineage>
</organism>
<name>A0ACD1HZM2_9EURO</name>
<dbReference type="EMBL" id="KZ824603">
    <property type="protein sequence ID" value="RAK82955.1"/>
    <property type="molecule type" value="Genomic_DNA"/>
</dbReference>
<accession>A0ACD1HZM2</accession>
<gene>
    <name evidence="1" type="ORF">BO79DRAFT_279474</name>
</gene>
<reference evidence="1" key="1">
    <citation type="submission" date="2018-02" db="EMBL/GenBank/DDBJ databases">
        <title>The genomes of Aspergillus section Nigri reveals drivers in fungal speciation.</title>
        <authorList>
            <consortium name="DOE Joint Genome Institute"/>
            <person name="Vesth T.C."/>
            <person name="Nybo J."/>
            <person name="Theobald S."/>
            <person name="Brandl J."/>
            <person name="Frisvad J.C."/>
            <person name="Nielsen K.F."/>
            <person name="Lyhne E.K."/>
            <person name="Kogle M.E."/>
            <person name="Kuo A."/>
            <person name="Riley R."/>
            <person name="Clum A."/>
            <person name="Nolan M."/>
            <person name="Lipzen A."/>
            <person name="Salamov A."/>
            <person name="Henrissat B."/>
            <person name="Wiebenga A."/>
            <person name="De vries R.P."/>
            <person name="Grigoriev I.V."/>
            <person name="Mortensen U.H."/>
            <person name="Andersen M.R."/>
            <person name="Baker S.E."/>
        </authorList>
    </citation>
    <scope>NUCLEOTIDE SEQUENCE</scope>
    <source>
        <strain evidence="1">CBS 115574</strain>
    </source>
</reference>
<proteinExistence type="predicted"/>
<evidence type="ECO:0000313" key="1">
    <source>
        <dbReference type="EMBL" id="RAK82955.1"/>
    </source>
</evidence>